<dbReference type="EMBL" id="MU267777">
    <property type="protein sequence ID" value="KAH7909132.1"/>
    <property type="molecule type" value="Genomic_DNA"/>
</dbReference>
<reference evidence="1" key="1">
    <citation type="journal article" date="2021" name="New Phytol.">
        <title>Evolutionary innovations through gain and loss of genes in the ectomycorrhizal Boletales.</title>
        <authorList>
            <person name="Wu G."/>
            <person name="Miyauchi S."/>
            <person name="Morin E."/>
            <person name="Kuo A."/>
            <person name="Drula E."/>
            <person name="Varga T."/>
            <person name="Kohler A."/>
            <person name="Feng B."/>
            <person name="Cao Y."/>
            <person name="Lipzen A."/>
            <person name="Daum C."/>
            <person name="Hundley H."/>
            <person name="Pangilinan J."/>
            <person name="Johnson J."/>
            <person name="Barry K."/>
            <person name="LaButti K."/>
            <person name="Ng V."/>
            <person name="Ahrendt S."/>
            <person name="Min B."/>
            <person name="Choi I.G."/>
            <person name="Park H."/>
            <person name="Plett J.M."/>
            <person name="Magnuson J."/>
            <person name="Spatafora J.W."/>
            <person name="Nagy L.G."/>
            <person name="Henrissat B."/>
            <person name="Grigoriev I.V."/>
            <person name="Yang Z.L."/>
            <person name="Xu J."/>
            <person name="Martin F.M."/>
        </authorList>
    </citation>
    <scope>NUCLEOTIDE SEQUENCE</scope>
    <source>
        <strain evidence="1">ATCC 28755</strain>
    </source>
</reference>
<sequence>MGGAVPPEDEDDEFGYDQSDDDSNLSGDNESESQSDDESGEGGEGGAESDSEDIDGFGGHVSDAFSYGLEYTHVCMHLGWDLRLSGDDEAGEVFAGWVLRIGRSPLMQATVEFLNETSLKAYRTTIPLSIYDSYAPFVTKFKPYALSNNGWKRQHAYAVKYPH</sequence>
<keyword evidence="2" id="KW-1185">Reference proteome</keyword>
<evidence type="ECO:0000313" key="2">
    <source>
        <dbReference type="Proteomes" id="UP000790377"/>
    </source>
</evidence>
<name>A0ACB8A7C0_9AGAM</name>
<proteinExistence type="predicted"/>
<protein>
    <submittedName>
        <fullName evidence="1">Uncharacterized protein</fullName>
    </submittedName>
</protein>
<gene>
    <name evidence="1" type="ORF">BJ138DRAFT_1115249</name>
</gene>
<dbReference type="Proteomes" id="UP000790377">
    <property type="component" value="Unassembled WGS sequence"/>
</dbReference>
<organism evidence="1 2">
    <name type="scientific">Hygrophoropsis aurantiaca</name>
    <dbReference type="NCBI Taxonomy" id="72124"/>
    <lineage>
        <taxon>Eukaryota</taxon>
        <taxon>Fungi</taxon>
        <taxon>Dikarya</taxon>
        <taxon>Basidiomycota</taxon>
        <taxon>Agaricomycotina</taxon>
        <taxon>Agaricomycetes</taxon>
        <taxon>Agaricomycetidae</taxon>
        <taxon>Boletales</taxon>
        <taxon>Coniophorineae</taxon>
        <taxon>Hygrophoropsidaceae</taxon>
        <taxon>Hygrophoropsis</taxon>
    </lineage>
</organism>
<evidence type="ECO:0000313" key="1">
    <source>
        <dbReference type="EMBL" id="KAH7909132.1"/>
    </source>
</evidence>
<accession>A0ACB8A7C0</accession>
<comment type="caution">
    <text evidence="1">The sequence shown here is derived from an EMBL/GenBank/DDBJ whole genome shotgun (WGS) entry which is preliminary data.</text>
</comment>